<accession>A0A6H9V333</accession>
<protein>
    <recommendedName>
        <fullName evidence="3">FXSXX-COOH protein</fullName>
    </recommendedName>
</protein>
<proteinExistence type="predicted"/>
<keyword evidence="2" id="KW-1185">Reference proteome</keyword>
<sequence length="59" mass="6366">MEKSGVESELIDLSDIPLGAWPSLDLGSAGDSMRRLLARIDDPASSLGGYQPQRDAYDE</sequence>
<dbReference type="EMBL" id="VZRB01000007">
    <property type="protein sequence ID" value="KAB1147327.1"/>
    <property type="molecule type" value="Genomic_DNA"/>
</dbReference>
<evidence type="ECO:0000313" key="1">
    <source>
        <dbReference type="EMBL" id="KAB1147327.1"/>
    </source>
</evidence>
<organism evidence="1 2">
    <name type="scientific">Streptomyces luteolifulvus</name>
    <dbReference type="NCBI Taxonomy" id="2615112"/>
    <lineage>
        <taxon>Bacteria</taxon>
        <taxon>Bacillati</taxon>
        <taxon>Actinomycetota</taxon>
        <taxon>Actinomycetes</taxon>
        <taxon>Kitasatosporales</taxon>
        <taxon>Streptomycetaceae</taxon>
        <taxon>Streptomyces</taxon>
    </lineage>
</organism>
<dbReference type="Proteomes" id="UP000442707">
    <property type="component" value="Unassembled WGS sequence"/>
</dbReference>
<name>A0A6H9V333_9ACTN</name>
<evidence type="ECO:0008006" key="3">
    <source>
        <dbReference type="Google" id="ProtNLM"/>
    </source>
</evidence>
<dbReference type="AlphaFoldDB" id="A0A6H9V333"/>
<evidence type="ECO:0000313" key="2">
    <source>
        <dbReference type="Proteomes" id="UP000442707"/>
    </source>
</evidence>
<dbReference type="RefSeq" id="WP_150948012.1">
    <property type="nucleotide sequence ID" value="NZ_VZRB01000007.1"/>
</dbReference>
<gene>
    <name evidence="1" type="ORF">F7R91_13590</name>
</gene>
<comment type="caution">
    <text evidence="1">The sequence shown here is derived from an EMBL/GenBank/DDBJ whole genome shotgun (WGS) entry which is preliminary data.</text>
</comment>
<reference evidence="1 2" key="1">
    <citation type="submission" date="2019-09" db="EMBL/GenBank/DDBJ databases">
        <title>Screening of Novel Bioactive Compounds from Soil-Associated.</title>
        <authorList>
            <person name="Zhao S."/>
        </authorList>
    </citation>
    <scope>NUCLEOTIDE SEQUENCE [LARGE SCALE GENOMIC DNA]</scope>
    <source>
        <strain evidence="1 2">HIT-DPA4</strain>
    </source>
</reference>